<gene>
    <name evidence="1" type="ORF">DARMORV10_C03P04730.1</name>
</gene>
<sequence length="177" mass="20065">MTTSFSFVQHQQTMAMFDTLWLITNIHKKALRDLTCHSLIRPLVNDSLSFVVVLCVNEINVFFLLRSVRCKLESSAPIKPPELMRFHAVCFHELKTGVVLLGDTEINLVAMPSKEKKFPCSWCFSVPLGLYDSSLRMLNTRCLSIVFDIDETLIVAHTMKSFEDRNEALKGLDLPGG</sequence>
<reference evidence="1" key="1">
    <citation type="submission" date="2021-01" db="EMBL/GenBank/DDBJ databases">
        <authorList>
            <consortium name="Genoscope - CEA"/>
            <person name="William W."/>
        </authorList>
    </citation>
    <scope>NUCLEOTIDE SEQUENCE</scope>
</reference>
<evidence type="ECO:0000313" key="1">
    <source>
        <dbReference type="EMBL" id="CAF1696844.1"/>
    </source>
</evidence>
<dbReference type="Gramene" id="CDX81143">
    <property type="protein sequence ID" value="CDX81143"/>
    <property type="gene ID" value="GSBRNA2T00134595001"/>
</dbReference>
<organism evidence="1">
    <name type="scientific">Brassica napus</name>
    <name type="common">Rape</name>
    <dbReference type="NCBI Taxonomy" id="3708"/>
    <lineage>
        <taxon>Eukaryota</taxon>
        <taxon>Viridiplantae</taxon>
        <taxon>Streptophyta</taxon>
        <taxon>Embryophyta</taxon>
        <taxon>Tracheophyta</taxon>
        <taxon>Spermatophyta</taxon>
        <taxon>Magnoliopsida</taxon>
        <taxon>eudicotyledons</taxon>
        <taxon>Gunneridae</taxon>
        <taxon>Pentapetalae</taxon>
        <taxon>rosids</taxon>
        <taxon>malvids</taxon>
        <taxon>Brassicales</taxon>
        <taxon>Brassicaceae</taxon>
        <taxon>Brassiceae</taxon>
        <taxon>Brassica</taxon>
    </lineage>
</organism>
<name>A0A816HYY1_BRANA</name>
<protein>
    <submittedName>
        <fullName evidence="1">(rape) hypothetical protein</fullName>
    </submittedName>
</protein>
<accession>A0A816HYY1</accession>
<dbReference type="EMBL" id="HG994367">
    <property type="protein sequence ID" value="CAF1696844.1"/>
    <property type="molecule type" value="Genomic_DNA"/>
</dbReference>
<dbReference type="AlphaFoldDB" id="A0A816HYY1"/>
<dbReference type="Proteomes" id="UP001295469">
    <property type="component" value="Chromosome C03"/>
</dbReference>
<proteinExistence type="predicted"/>